<keyword evidence="17" id="KW-0865">Zymogen</keyword>
<proteinExistence type="inferred from homology"/>
<dbReference type="GO" id="GO:0005615">
    <property type="term" value="C:extracellular space"/>
    <property type="evidence" value="ECO:0007669"/>
    <property type="project" value="TreeGrafter"/>
</dbReference>
<dbReference type="GO" id="GO:0005783">
    <property type="term" value="C:endoplasmic reticulum"/>
    <property type="evidence" value="ECO:0007669"/>
    <property type="project" value="UniProtKB-SubCell"/>
</dbReference>
<keyword evidence="12" id="KW-0378">Hydrolase</keyword>
<dbReference type="InterPro" id="IPR039866">
    <property type="entry name" value="CPQ"/>
</dbReference>
<comment type="subcellular location">
    <subcellularLocation>
        <location evidence="1">Endoplasmic reticulum</location>
    </subcellularLocation>
    <subcellularLocation>
        <location evidence="3">Golgi apparatus</location>
    </subcellularLocation>
    <subcellularLocation>
        <location evidence="2">Lysosome</location>
    </subcellularLocation>
    <subcellularLocation>
        <location evidence="4">Secreted</location>
    </subcellularLocation>
</comment>
<evidence type="ECO:0000256" key="21">
    <source>
        <dbReference type="ARBA" id="ARBA00033328"/>
    </source>
</evidence>
<dbReference type="GO" id="GO:0004180">
    <property type="term" value="F:carboxypeptidase activity"/>
    <property type="evidence" value="ECO:0007669"/>
    <property type="project" value="UniProtKB-KW"/>
</dbReference>
<sequence length="72" mass="8082">MVESLLEYNRIAVLWTVEELGLVGAKQYVKSHYKDLDKFDLVMESDEGTFTPLGIEFAGSANAECVVQEILK</sequence>
<feature type="domain" description="Peptidase M28" evidence="22">
    <location>
        <begin position="11"/>
        <end position="64"/>
    </location>
</feature>
<dbReference type="GO" id="GO:0005794">
    <property type="term" value="C:Golgi apparatus"/>
    <property type="evidence" value="ECO:0007669"/>
    <property type="project" value="UniProtKB-SubCell"/>
</dbReference>
<dbReference type="InParanoid" id="A0A482WP60"/>
<evidence type="ECO:0000256" key="3">
    <source>
        <dbReference type="ARBA" id="ARBA00004555"/>
    </source>
</evidence>
<comment type="subunit">
    <text evidence="20">Homodimer. The monomeric form is inactive while the homodimer is active.</text>
</comment>
<dbReference type="PANTHER" id="PTHR12053:SF3">
    <property type="entry name" value="CARBOXYPEPTIDASE Q"/>
    <property type="match status" value="1"/>
</dbReference>
<evidence type="ECO:0000256" key="1">
    <source>
        <dbReference type="ARBA" id="ARBA00004240"/>
    </source>
</evidence>
<keyword evidence="24" id="KW-1185">Reference proteome</keyword>
<dbReference type="GO" id="GO:0046872">
    <property type="term" value="F:metal ion binding"/>
    <property type="evidence" value="ECO:0007669"/>
    <property type="project" value="UniProtKB-KW"/>
</dbReference>
<evidence type="ECO:0000256" key="18">
    <source>
        <dbReference type="ARBA" id="ARBA00023180"/>
    </source>
</evidence>
<evidence type="ECO:0000256" key="11">
    <source>
        <dbReference type="ARBA" id="ARBA00022729"/>
    </source>
</evidence>
<keyword evidence="10" id="KW-0479">Metal-binding</keyword>
<evidence type="ECO:0000256" key="5">
    <source>
        <dbReference type="ARBA" id="ARBA00010918"/>
    </source>
</evidence>
<reference evidence="23 24" key="1">
    <citation type="journal article" date="2017" name="Gigascience">
        <title>Genome sequence of the small brown planthopper, Laodelphax striatellus.</title>
        <authorList>
            <person name="Zhu J."/>
            <person name="Jiang F."/>
            <person name="Wang X."/>
            <person name="Yang P."/>
            <person name="Bao Y."/>
            <person name="Zhao W."/>
            <person name="Wang W."/>
            <person name="Lu H."/>
            <person name="Wang Q."/>
            <person name="Cui N."/>
            <person name="Li J."/>
            <person name="Chen X."/>
            <person name="Luo L."/>
            <person name="Yu J."/>
            <person name="Kang L."/>
            <person name="Cui F."/>
        </authorList>
    </citation>
    <scope>NUCLEOTIDE SEQUENCE [LARGE SCALE GENOMIC DNA]</scope>
    <source>
        <strain evidence="23">Lst14</strain>
    </source>
</reference>
<evidence type="ECO:0000256" key="7">
    <source>
        <dbReference type="ARBA" id="ARBA00022525"/>
    </source>
</evidence>
<dbReference type="PANTHER" id="PTHR12053">
    <property type="entry name" value="PROTEASE FAMILY M28 PLASMA GLUTAMATE CARBOXYPEPTIDASE-RELATED"/>
    <property type="match status" value="1"/>
</dbReference>
<keyword evidence="7" id="KW-0964">Secreted</keyword>
<gene>
    <name evidence="23" type="ORF">LSTR_LSTR015828</name>
</gene>
<evidence type="ECO:0000256" key="17">
    <source>
        <dbReference type="ARBA" id="ARBA00023145"/>
    </source>
</evidence>
<evidence type="ECO:0000256" key="12">
    <source>
        <dbReference type="ARBA" id="ARBA00022801"/>
    </source>
</evidence>
<evidence type="ECO:0000313" key="23">
    <source>
        <dbReference type="EMBL" id="RZF35367.1"/>
    </source>
</evidence>
<keyword evidence="14" id="KW-0862">Zinc</keyword>
<dbReference type="GO" id="GO:0006508">
    <property type="term" value="P:proteolysis"/>
    <property type="evidence" value="ECO:0007669"/>
    <property type="project" value="UniProtKB-KW"/>
</dbReference>
<dbReference type="Pfam" id="PF04389">
    <property type="entry name" value="Peptidase_M28"/>
    <property type="match status" value="1"/>
</dbReference>
<dbReference type="GO" id="GO:0070573">
    <property type="term" value="F:metallodipeptidase activity"/>
    <property type="evidence" value="ECO:0007669"/>
    <property type="project" value="InterPro"/>
</dbReference>
<evidence type="ECO:0000256" key="13">
    <source>
        <dbReference type="ARBA" id="ARBA00022824"/>
    </source>
</evidence>
<evidence type="ECO:0000256" key="10">
    <source>
        <dbReference type="ARBA" id="ARBA00022723"/>
    </source>
</evidence>
<keyword evidence="9" id="KW-0645">Protease</keyword>
<dbReference type="InterPro" id="IPR007484">
    <property type="entry name" value="Peptidase_M28"/>
</dbReference>
<dbReference type="Proteomes" id="UP000291343">
    <property type="component" value="Unassembled WGS sequence"/>
</dbReference>
<dbReference type="SUPFAM" id="SSF53187">
    <property type="entry name" value="Zn-dependent exopeptidases"/>
    <property type="match status" value="1"/>
</dbReference>
<keyword evidence="13" id="KW-0256">Endoplasmic reticulum</keyword>
<dbReference type="OrthoDB" id="10013407at2759"/>
<dbReference type="STRING" id="195883.A0A482WP60"/>
<comment type="similarity">
    <text evidence="5">Belongs to the peptidase M28 family.</text>
</comment>
<evidence type="ECO:0000313" key="24">
    <source>
        <dbReference type="Proteomes" id="UP000291343"/>
    </source>
</evidence>
<evidence type="ECO:0000256" key="14">
    <source>
        <dbReference type="ARBA" id="ARBA00022833"/>
    </source>
</evidence>
<evidence type="ECO:0000256" key="9">
    <source>
        <dbReference type="ARBA" id="ARBA00022670"/>
    </source>
</evidence>
<evidence type="ECO:0000256" key="15">
    <source>
        <dbReference type="ARBA" id="ARBA00023034"/>
    </source>
</evidence>
<dbReference type="GO" id="GO:0005764">
    <property type="term" value="C:lysosome"/>
    <property type="evidence" value="ECO:0007669"/>
    <property type="project" value="UniProtKB-SubCell"/>
</dbReference>
<evidence type="ECO:0000256" key="6">
    <source>
        <dbReference type="ARBA" id="ARBA00014116"/>
    </source>
</evidence>
<evidence type="ECO:0000256" key="2">
    <source>
        <dbReference type="ARBA" id="ARBA00004371"/>
    </source>
</evidence>
<keyword evidence="8" id="KW-0121">Carboxypeptidase</keyword>
<dbReference type="Gene3D" id="3.40.630.10">
    <property type="entry name" value="Zn peptidases"/>
    <property type="match status" value="1"/>
</dbReference>
<keyword evidence="19" id="KW-0458">Lysosome</keyword>
<dbReference type="EMBL" id="QKKF02028557">
    <property type="protein sequence ID" value="RZF35367.1"/>
    <property type="molecule type" value="Genomic_DNA"/>
</dbReference>
<keyword evidence="18" id="KW-0325">Glycoprotein</keyword>
<keyword evidence="15" id="KW-0333">Golgi apparatus</keyword>
<evidence type="ECO:0000256" key="20">
    <source>
        <dbReference type="ARBA" id="ARBA00025833"/>
    </source>
</evidence>
<dbReference type="GO" id="GO:0043171">
    <property type="term" value="P:peptide catabolic process"/>
    <property type="evidence" value="ECO:0007669"/>
    <property type="project" value="TreeGrafter"/>
</dbReference>
<accession>A0A482WP60</accession>
<evidence type="ECO:0000259" key="22">
    <source>
        <dbReference type="Pfam" id="PF04389"/>
    </source>
</evidence>
<evidence type="ECO:0000256" key="4">
    <source>
        <dbReference type="ARBA" id="ARBA00004613"/>
    </source>
</evidence>
<evidence type="ECO:0000256" key="8">
    <source>
        <dbReference type="ARBA" id="ARBA00022645"/>
    </source>
</evidence>
<protein>
    <recommendedName>
        <fullName evidence="6">Carboxypeptidase Q</fullName>
    </recommendedName>
    <alternativeName>
        <fullName evidence="21">Plasma glutamate carboxypeptidase</fullName>
    </alternativeName>
</protein>
<evidence type="ECO:0000256" key="19">
    <source>
        <dbReference type="ARBA" id="ARBA00023228"/>
    </source>
</evidence>
<dbReference type="AlphaFoldDB" id="A0A482WP60"/>
<organism evidence="23 24">
    <name type="scientific">Laodelphax striatellus</name>
    <name type="common">Small brown planthopper</name>
    <name type="synonym">Delphax striatella</name>
    <dbReference type="NCBI Taxonomy" id="195883"/>
    <lineage>
        <taxon>Eukaryota</taxon>
        <taxon>Metazoa</taxon>
        <taxon>Ecdysozoa</taxon>
        <taxon>Arthropoda</taxon>
        <taxon>Hexapoda</taxon>
        <taxon>Insecta</taxon>
        <taxon>Pterygota</taxon>
        <taxon>Neoptera</taxon>
        <taxon>Paraneoptera</taxon>
        <taxon>Hemiptera</taxon>
        <taxon>Auchenorrhyncha</taxon>
        <taxon>Fulgoroidea</taxon>
        <taxon>Delphacidae</taxon>
        <taxon>Criomorphinae</taxon>
        <taxon>Laodelphax</taxon>
    </lineage>
</organism>
<keyword evidence="11" id="KW-0732">Signal</keyword>
<evidence type="ECO:0000256" key="16">
    <source>
        <dbReference type="ARBA" id="ARBA00023049"/>
    </source>
</evidence>
<name>A0A482WP60_LAOST</name>
<comment type="caution">
    <text evidence="23">The sequence shown here is derived from an EMBL/GenBank/DDBJ whole genome shotgun (WGS) entry which is preliminary data.</text>
</comment>
<keyword evidence="16" id="KW-0482">Metalloprotease</keyword>